<accession>A0A1H3DVA4</accession>
<feature type="transmembrane region" description="Helical" evidence="1">
    <location>
        <begin position="50"/>
        <end position="71"/>
    </location>
</feature>
<evidence type="ECO:0000313" key="3">
    <source>
        <dbReference type="Proteomes" id="UP000183400"/>
    </source>
</evidence>
<keyword evidence="1" id="KW-0812">Transmembrane</keyword>
<sequence length="222" mass="24415">MLKKILKFIFSIEAWHGLLTNEFVAPWLWPSLGVVLVGVAHYFTASPVPLPYLIAAMALTFGGIAGGIANVSSWRSKITIDGKLVHSQPYLEAYTDANNQALNAVKLGFIVNNLADYPIEFKVDELYTEIGARVPSGDSDKSQTYEVPPTGQGWYLNGAIDLKTESKVSGLSGKIQYKVTYWRKGQKSTALLEKLMHVALQRLPSGDLTIQTIDQKALKNTT</sequence>
<dbReference type="STRING" id="985054.SAMN05444358_10994"/>
<dbReference type="Proteomes" id="UP000183400">
    <property type="component" value="Unassembled WGS sequence"/>
</dbReference>
<proteinExistence type="predicted"/>
<reference evidence="3" key="1">
    <citation type="submission" date="2016-10" db="EMBL/GenBank/DDBJ databases">
        <authorList>
            <person name="Varghese N."/>
            <person name="Submissions S."/>
        </authorList>
    </citation>
    <scope>NUCLEOTIDE SEQUENCE [LARGE SCALE GENOMIC DNA]</scope>
    <source>
        <strain evidence="3">DSM 27839</strain>
    </source>
</reference>
<organism evidence="2 3">
    <name type="scientific">Ruegeria halocynthiae</name>
    <dbReference type="NCBI Taxonomy" id="985054"/>
    <lineage>
        <taxon>Bacteria</taxon>
        <taxon>Pseudomonadati</taxon>
        <taxon>Pseudomonadota</taxon>
        <taxon>Alphaproteobacteria</taxon>
        <taxon>Rhodobacterales</taxon>
        <taxon>Roseobacteraceae</taxon>
        <taxon>Ruegeria</taxon>
    </lineage>
</organism>
<name>A0A1H3DVA4_9RHOB</name>
<dbReference type="AlphaFoldDB" id="A0A1H3DVA4"/>
<protein>
    <submittedName>
        <fullName evidence="2">Uncharacterized protein</fullName>
    </submittedName>
</protein>
<dbReference type="EMBL" id="FNNP01000009">
    <property type="protein sequence ID" value="SDX70048.1"/>
    <property type="molecule type" value="Genomic_DNA"/>
</dbReference>
<keyword evidence="1" id="KW-0472">Membrane</keyword>
<keyword evidence="3" id="KW-1185">Reference proteome</keyword>
<gene>
    <name evidence="2" type="ORF">SAMN05444358_10994</name>
</gene>
<feature type="transmembrane region" description="Helical" evidence="1">
    <location>
        <begin position="27"/>
        <end position="44"/>
    </location>
</feature>
<evidence type="ECO:0000313" key="2">
    <source>
        <dbReference type="EMBL" id="SDX70048.1"/>
    </source>
</evidence>
<dbReference type="RefSeq" id="WP_074738481.1">
    <property type="nucleotide sequence ID" value="NZ_FNNP01000009.1"/>
</dbReference>
<evidence type="ECO:0000256" key="1">
    <source>
        <dbReference type="SAM" id="Phobius"/>
    </source>
</evidence>
<keyword evidence="1" id="KW-1133">Transmembrane helix</keyword>